<evidence type="ECO:0000313" key="5">
    <source>
        <dbReference type="EMBL" id="KAJ6952665.1"/>
    </source>
</evidence>
<comment type="caution">
    <text evidence="5">The sequence shown here is derived from an EMBL/GenBank/DDBJ whole genome shotgun (WGS) entry which is preliminary data.</text>
</comment>
<accession>A0AAD6L967</accession>
<dbReference type="EMBL" id="JAQIZT010000019">
    <property type="protein sequence ID" value="KAJ6952665.1"/>
    <property type="molecule type" value="Genomic_DNA"/>
</dbReference>
<gene>
    <name evidence="5" type="ORF">NC653_041719</name>
</gene>
<dbReference type="GO" id="GO:0003735">
    <property type="term" value="F:structural constituent of ribosome"/>
    <property type="evidence" value="ECO:0007669"/>
    <property type="project" value="InterPro"/>
</dbReference>
<keyword evidence="6" id="KW-1185">Reference proteome</keyword>
<dbReference type="Pfam" id="PF00886">
    <property type="entry name" value="Ribosomal_S16"/>
    <property type="match status" value="1"/>
</dbReference>
<sequence>MAVKIRLAKLGCLNKAFYRIVAADSHTPRDGKHLRVVGFYDTLADLDFEGLLGLFSGWMEAKNEMQAHIMKMGQNSKTFYQVAKLPKHVPILFFMLGQ</sequence>
<dbReference type="PANTHER" id="PTHR12919">
    <property type="entry name" value="30S RIBOSOMAL PROTEIN S16"/>
    <property type="match status" value="1"/>
</dbReference>
<proteinExistence type="inferred from homology"/>
<dbReference type="GO" id="GO:0015935">
    <property type="term" value="C:small ribosomal subunit"/>
    <property type="evidence" value="ECO:0007669"/>
    <property type="project" value="TreeGrafter"/>
</dbReference>
<comment type="subcellular location">
    <subcellularLocation>
        <location evidence="1">Plastid</location>
        <location evidence="1">Chloroplast</location>
    </subcellularLocation>
</comment>
<keyword evidence="3" id="KW-0689">Ribosomal protein</keyword>
<dbReference type="GO" id="GO:0032543">
    <property type="term" value="P:mitochondrial translation"/>
    <property type="evidence" value="ECO:0007669"/>
    <property type="project" value="TreeGrafter"/>
</dbReference>
<evidence type="ECO:0000256" key="3">
    <source>
        <dbReference type="ARBA" id="ARBA00022980"/>
    </source>
</evidence>
<evidence type="ECO:0000256" key="4">
    <source>
        <dbReference type="ARBA" id="ARBA00023274"/>
    </source>
</evidence>
<dbReference type="PANTHER" id="PTHR12919:SF34">
    <property type="entry name" value="SMALL RIBOSOMAL SUBUNIT PROTEIN BS16CY"/>
    <property type="match status" value="1"/>
</dbReference>
<comment type="similarity">
    <text evidence="2">Belongs to the bacterial ribosomal protein bS16 family.</text>
</comment>
<dbReference type="SUPFAM" id="SSF54565">
    <property type="entry name" value="Ribosomal protein S16"/>
    <property type="match status" value="1"/>
</dbReference>
<reference evidence="5" key="1">
    <citation type="journal article" date="2023" name="Mol. Ecol. Resour.">
        <title>Chromosome-level genome assembly of a triploid poplar Populus alba 'Berolinensis'.</title>
        <authorList>
            <person name="Chen S."/>
            <person name="Yu Y."/>
            <person name="Wang X."/>
            <person name="Wang S."/>
            <person name="Zhang T."/>
            <person name="Zhou Y."/>
            <person name="He R."/>
            <person name="Meng N."/>
            <person name="Wang Y."/>
            <person name="Liu W."/>
            <person name="Liu Z."/>
            <person name="Liu J."/>
            <person name="Guo Q."/>
            <person name="Huang H."/>
            <person name="Sederoff R.R."/>
            <person name="Wang G."/>
            <person name="Qu G."/>
            <person name="Chen S."/>
        </authorList>
    </citation>
    <scope>NUCLEOTIDE SEQUENCE</scope>
    <source>
        <strain evidence="5">SC-2020</strain>
    </source>
</reference>
<dbReference type="NCBIfam" id="TIGR00002">
    <property type="entry name" value="S16"/>
    <property type="match status" value="1"/>
</dbReference>
<dbReference type="AlphaFoldDB" id="A0AAD6L967"/>
<evidence type="ECO:0000256" key="1">
    <source>
        <dbReference type="ARBA" id="ARBA00004229"/>
    </source>
</evidence>
<dbReference type="InterPro" id="IPR023803">
    <property type="entry name" value="Ribosomal_bS16_dom_sf"/>
</dbReference>
<dbReference type="GO" id="GO:0005739">
    <property type="term" value="C:mitochondrion"/>
    <property type="evidence" value="ECO:0007669"/>
    <property type="project" value="GOC"/>
</dbReference>
<dbReference type="GO" id="GO:0009507">
    <property type="term" value="C:chloroplast"/>
    <property type="evidence" value="ECO:0007669"/>
    <property type="project" value="UniProtKB-SubCell"/>
</dbReference>
<keyword evidence="4" id="KW-0687">Ribonucleoprotein</keyword>
<evidence type="ECO:0000256" key="2">
    <source>
        <dbReference type="ARBA" id="ARBA00006668"/>
    </source>
</evidence>
<dbReference type="Proteomes" id="UP001164929">
    <property type="component" value="Chromosome 19"/>
</dbReference>
<dbReference type="InterPro" id="IPR000307">
    <property type="entry name" value="Ribosomal_bS16"/>
</dbReference>
<dbReference type="Gene3D" id="3.30.1320.10">
    <property type="match status" value="1"/>
</dbReference>
<name>A0AAD6L967_9ROSI</name>
<protein>
    <submittedName>
        <fullName evidence="5">Uncharacterized protein</fullName>
    </submittedName>
</protein>
<organism evidence="5 6">
    <name type="scientific">Populus alba x Populus x berolinensis</name>
    <dbReference type="NCBI Taxonomy" id="444605"/>
    <lineage>
        <taxon>Eukaryota</taxon>
        <taxon>Viridiplantae</taxon>
        <taxon>Streptophyta</taxon>
        <taxon>Embryophyta</taxon>
        <taxon>Tracheophyta</taxon>
        <taxon>Spermatophyta</taxon>
        <taxon>Magnoliopsida</taxon>
        <taxon>eudicotyledons</taxon>
        <taxon>Gunneridae</taxon>
        <taxon>Pentapetalae</taxon>
        <taxon>rosids</taxon>
        <taxon>fabids</taxon>
        <taxon>Malpighiales</taxon>
        <taxon>Salicaceae</taxon>
        <taxon>Saliceae</taxon>
        <taxon>Populus</taxon>
    </lineage>
</organism>
<evidence type="ECO:0000313" key="6">
    <source>
        <dbReference type="Proteomes" id="UP001164929"/>
    </source>
</evidence>